<dbReference type="InParanoid" id="A0A369K2I9"/>
<dbReference type="Proteomes" id="UP000076154">
    <property type="component" value="Unassembled WGS sequence"/>
</dbReference>
<dbReference type="PANTHER" id="PTHR36460">
    <property type="entry name" value="UPF0132 DOMAIN PROTEIN (AFU_ORTHOLOGUE AFUA_3G10255)"/>
    <property type="match status" value="1"/>
</dbReference>
<name>A0A369K2I9_HYPMA</name>
<proteinExistence type="predicted"/>
<dbReference type="EMBL" id="LUEZ02000010">
    <property type="protein sequence ID" value="RDB28851.1"/>
    <property type="molecule type" value="Genomic_DNA"/>
</dbReference>
<evidence type="ECO:0000256" key="2">
    <source>
        <dbReference type="ARBA" id="ARBA00022692"/>
    </source>
</evidence>
<feature type="transmembrane region" description="Helical" evidence="6">
    <location>
        <begin position="85"/>
        <end position="104"/>
    </location>
</feature>
<keyword evidence="8" id="KW-1185">Reference proteome</keyword>
<dbReference type="STRING" id="39966.A0A369K2I9"/>
<evidence type="ECO:0000256" key="6">
    <source>
        <dbReference type="SAM" id="Phobius"/>
    </source>
</evidence>
<evidence type="ECO:0000313" key="8">
    <source>
        <dbReference type="Proteomes" id="UP000076154"/>
    </source>
</evidence>
<feature type="region of interest" description="Disordered" evidence="5">
    <location>
        <begin position="1"/>
        <end position="73"/>
    </location>
</feature>
<sequence length="188" mass="20020">MSNLASFAPYTPPPDDPAYTSTPNTTLIRPWFPSHAGSSNETDASYQSGGIPTFGTSATGGGDPQAMLEGQQSQWETSHGLRVDLLAAVAYLLGPVSALALLVLETKNDYVRFHAYQSALLITPLLVIRFCASLVQAPAWMQTLSTFSLILASLGMSCVAYTSVARTGLVHHHLPGIGAIADRWLADE</sequence>
<protein>
    <submittedName>
        <fullName evidence="7">Uncharacterized protein</fullName>
    </submittedName>
</protein>
<evidence type="ECO:0000256" key="3">
    <source>
        <dbReference type="ARBA" id="ARBA00022989"/>
    </source>
</evidence>
<dbReference type="OrthoDB" id="5546837at2759"/>
<comment type="subcellular location">
    <subcellularLocation>
        <location evidence="1">Membrane</location>
        <topology evidence="1">Multi-pass membrane protein</topology>
    </subcellularLocation>
</comment>
<dbReference type="PANTHER" id="PTHR36460:SF1">
    <property type="entry name" value="UPF0132 DOMAIN PROTEIN (AFU_ORTHOLOGUE AFUA_3G10255)"/>
    <property type="match status" value="1"/>
</dbReference>
<evidence type="ECO:0000313" key="7">
    <source>
        <dbReference type="EMBL" id="RDB28851.1"/>
    </source>
</evidence>
<dbReference type="GO" id="GO:0016020">
    <property type="term" value="C:membrane"/>
    <property type="evidence" value="ECO:0007669"/>
    <property type="project" value="UniProtKB-SubCell"/>
</dbReference>
<evidence type="ECO:0000256" key="5">
    <source>
        <dbReference type="SAM" id="MobiDB-lite"/>
    </source>
</evidence>
<evidence type="ECO:0000256" key="4">
    <source>
        <dbReference type="ARBA" id="ARBA00023136"/>
    </source>
</evidence>
<feature type="transmembrane region" description="Helical" evidence="6">
    <location>
        <begin position="116"/>
        <end position="137"/>
    </location>
</feature>
<reference evidence="7" key="1">
    <citation type="submission" date="2018-04" db="EMBL/GenBank/DDBJ databases">
        <title>Whole genome sequencing of Hypsizygus marmoreus.</title>
        <authorList>
            <person name="Choi I.-G."/>
            <person name="Min B."/>
            <person name="Kim J.-G."/>
            <person name="Kim S."/>
            <person name="Oh Y.-L."/>
            <person name="Kong W.-S."/>
            <person name="Park H."/>
            <person name="Jeong J."/>
            <person name="Song E.-S."/>
        </authorList>
    </citation>
    <scope>NUCLEOTIDE SEQUENCE [LARGE SCALE GENOMIC DNA]</scope>
    <source>
        <strain evidence="7">51987-8</strain>
    </source>
</reference>
<feature type="compositionally biased region" description="Polar residues" evidence="5">
    <location>
        <begin position="36"/>
        <end position="57"/>
    </location>
</feature>
<dbReference type="AlphaFoldDB" id="A0A369K2I9"/>
<keyword evidence="4 6" id="KW-0472">Membrane</keyword>
<keyword evidence="3 6" id="KW-1133">Transmembrane helix</keyword>
<keyword evidence="2 6" id="KW-0812">Transmembrane</keyword>
<feature type="transmembrane region" description="Helical" evidence="6">
    <location>
        <begin position="143"/>
        <end position="164"/>
    </location>
</feature>
<organism evidence="7 8">
    <name type="scientific">Hypsizygus marmoreus</name>
    <name type="common">White beech mushroom</name>
    <name type="synonym">Agaricus marmoreus</name>
    <dbReference type="NCBI Taxonomy" id="39966"/>
    <lineage>
        <taxon>Eukaryota</taxon>
        <taxon>Fungi</taxon>
        <taxon>Dikarya</taxon>
        <taxon>Basidiomycota</taxon>
        <taxon>Agaricomycotina</taxon>
        <taxon>Agaricomycetes</taxon>
        <taxon>Agaricomycetidae</taxon>
        <taxon>Agaricales</taxon>
        <taxon>Tricholomatineae</taxon>
        <taxon>Lyophyllaceae</taxon>
        <taxon>Hypsizygus</taxon>
    </lineage>
</organism>
<accession>A0A369K2I9</accession>
<gene>
    <name evidence="7" type="ORF">Hypma_015508</name>
</gene>
<evidence type="ECO:0000256" key="1">
    <source>
        <dbReference type="ARBA" id="ARBA00004141"/>
    </source>
</evidence>
<comment type="caution">
    <text evidence="7">The sequence shown here is derived from an EMBL/GenBank/DDBJ whole genome shotgun (WGS) entry which is preliminary data.</text>
</comment>